<comment type="caution">
    <text evidence="2">The sequence shown here is derived from an EMBL/GenBank/DDBJ whole genome shotgun (WGS) entry which is preliminary data.</text>
</comment>
<feature type="compositionally biased region" description="Polar residues" evidence="1">
    <location>
        <begin position="148"/>
        <end position="162"/>
    </location>
</feature>
<reference evidence="2 3" key="1">
    <citation type="submission" date="2019-11" db="EMBL/GenBank/DDBJ databases">
        <title>Agromyces kandeliae sp. nov., isolated from mangrove soil.</title>
        <authorList>
            <person name="Wang R."/>
        </authorList>
    </citation>
    <scope>NUCLEOTIDE SEQUENCE [LARGE SCALE GENOMIC DNA]</scope>
    <source>
        <strain evidence="2 3">JCM 11433</strain>
    </source>
</reference>
<dbReference type="RefSeq" id="WP_155053476.1">
    <property type="nucleotide sequence ID" value="NZ_BAAAIB010000005.1"/>
</dbReference>
<proteinExistence type="predicted"/>
<accession>A0A6I3MB95</accession>
<protein>
    <submittedName>
        <fullName evidence="2">Uncharacterized protein</fullName>
    </submittedName>
</protein>
<evidence type="ECO:0000256" key="1">
    <source>
        <dbReference type="SAM" id="MobiDB-lite"/>
    </source>
</evidence>
<gene>
    <name evidence="2" type="ORF">GJ743_19045</name>
</gene>
<evidence type="ECO:0000313" key="3">
    <source>
        <dbReference type="Proteomes" id="UP000433071"/>
    </source>
</evidence>
<dbReference type="AlphaFoldDB" id="A0A6I3MB95"/>
<evidence type="ECO:0000313" key="2">
    <source>
        <dbReference type="EMBL" id="MTH70465.1"/>
    </source>
</evidence>
<organism evidence="2 3">
    <name type="scientific">Agromyces bracchium</name>
    <dbReference type="NCBI Taxonomy" id="88376"/>
    <lineage>
        <taxon>Bacteria</taxon>
        <taxon>Bacillati</taxon>
        <taxon>Actinomycetota</taxon>
        <taxon>Actinomycetes</taxon>
        <taxon>Micrococcales</taxon>
        <taxon>Microbacteriaceae</taxon>
        <taxon>Agromyces</taxon>
    </lineage>
</organism>
<sequence length="190" mass="19717">MNTRTATTVILTGSLVMLIGGGTASAAWGGPVREDRVPSAVGLARGQVIVRDDLSPAATGESVSSIFEGLGQVQGFSAEARRELHAVTQPSSVTPFSADVRRELHSVVVPTEQGAISADARRELHSRAAASGSAEMQGTRLSEYAEAMQSSSTTSADMQGQRLSEYADAMREAPATESPEADVSPLGSGR</sequence>
<keyword evidence="3" id="KW-1185">Reference proteome</keyword>
<dbReference type="OrthoDB" id="5008077at2"/>
<dbReference type="Proteomes" id="UP000433071">
    <property type="component" value="Unassembled WGS sequence"/>
</dbReference>
<feature type="region of interest" description="Disordered" evidence="1">
    <location>
        <begin position="147"/>
        <end position="190"/>
    </location>
</feature>
<dbReference type="EMBL" id="WMLB01000047">
    <property type="protein sequence ID" value="MTH70465.1"/>
    <property type="molecule type" value="Genomic_DNA"/>
</dbReference>
<name>A0A6I3MB95_9MICO</name>